<evidence type="ECO:0000259" key="7">
    <source>
        <dbReference type="PROSITE" id="PS50931"/>
    </source>
</evidence>
<comment type="similarity">
    <text evidence="2">Belongs to the LysR transcriptional regulatory family.</text>
</comment>
<reference evidence="8 9" key="1">
    <citation type="submission" date="2015-08" db="EMBL/GenBank/DDBJ databases">
        <title>Investigation of the bacterial diversity of lava forest soil.</title>
        <authorList>
            <person name="Lee J.S."/>
        </authorList>
    </citation>
    <scope>NUCLEOTIDE SEQUENCE [LARGE SCALE GENOMIC DNA]</scope>
    <source>
        <strain evidence="8 9">GJW-30</strain>
    </source>
</reference>
<dbReference type="CDD" id="cd08440">
    <property type="entry name" value="PBP2_LTTR_like_4"/>
    <property type="match status" value="1"/>
</dbReference>
<evidence type="ECO:0000313" key="9">
    <source>
        <dbReference type="Proteomes" id="UP000236884"/>
    </source>
</evidence>
<evidence type="ECO:0000256" key="5">
    <source>
        <dbReference type="ARBA" id="ARBA00023163"/>
    </source>
</evidence>
<keyword evidence="6" id="KW-0812">Transmembrane</keyword>
<dbReference type="Pfam" id="PF00126">
    <property type="entry name" value="HTH_1"/>
    <property type="match status" value="1"/>
</dbReference>
<organism evidence="8 9">
    <name type="scientific">Variibacter gotjawalensis</name>
    <dbReference type="NCBI Taxonomy" id="1333996"/>
    <lineage>
        <taxon>Bacteria</taxon>
        <taxon>Pseudomonadati</taxon>
        <taxon>Pseudomonadota</taxon>
        <taxon>Alphaproteobacteria</taxon>
        <taxon>Hyphomicrobiales</taxon>
        <taxon>Nitrobacteraceae</taxon>
        <taxon>Variibacter</taxon>
    </lineage>
</organism>
<dbReference type="GO" id="GO:0005829">
    <property type="term" value="C:cytosol"/>
    <property type="evidence" value="ECO:0007669"/>
    <property type="project" value="TreeGrafter"/>
</dbReference>
<dbReference type="SUPFAM" id="SSF53850">
    <property type="entry name" value="Periplasmic binding protein-like II"/>
    <property type="match status" value="1"/>
</dbReference>
<dbReference type="InterPro" id="IPR005119">
    <property type="entry name" value="LysR_subst-bd"/>
</dbReference>
<dbReference type="Gene3D" id="1.10.10.10">
    <property type="entry name" value="Winged helix-like DNA-binding domain superfamily/Winged helix DNA-binding domain"/>
    <property type="match status" value="1"/>
</dbReference>
<dbReference type="InterPro" id="IPR050950">
    <property type="entry name" value="HTH-type_LysR_regulators"/>
</dbReference>
<evidence type="ECO:0000256" key="3">
    <source>
        <dbReference type="ARBA" id="ARBA00023015"/>
    </source>
</evidence>
<accession>A0A0S3PTZ8</accession>
<keyword evidence="4" id="KW-0238">DNA-binding</keyword>
<dbReference type="PANTHER" id="PTHR30419:SF8">
    <property type="entry name" value="NITROGEN ASSIMILATION TRANSCRIPTIONAL ACTIVATOR-RELATED"/>
    <property type="match status" value="1"/>
</dbReference>
<gene>
    <name evidence="8" type="primary">gltC_3</name>
    <name evidence="8" type="ORF">GJW-30_1_01950</name>
</gene>
<dbReference type="GO" id="GO:0003700">
    <property type="term" value="F:DNA-binding transcription factor activity"/>
    <property type="evidence" value="ECO:0007669"/>
    <property type="project" value="InterPro"/>
</dbReference>
<evidence type="ECO:0000256" key="4">
    <source>
        <dbReference type="ARBA" id="ARBA00023125"/>
    </source>
</evidence>
<dbReference type="InterPro" id="IPR036390">
    <property type="entry name" value="WH_DNA-bd_sf"/>
</dbReference>
<dbReference type="KEGG" id="vgo:GJW-30_1_01950"/>
<evidence type="ECO:0000256" key="1">
    <source>
        <dbReference type="ARBA" id="ARBA00003502"/>
    </source>
</evidence>
<dbReference type="OrthoDB" id="8437302at2"/>
<dbReference type="PANTHER" id="PTHR30419">
    <property type="entry name" value="HTH-TYPE TRANSCRIPTIONAL REGULATOR YBHD"/>
    <property type="match status" value="1"/>
</dbReference>
<keyword evidence="3" id="KW-0805">Transcription regulation</keyword>
<feature type="domain" description="HTH lysR-type" evidence="7">
    <location>
        <begin position="3"/>
        <end position="60"/>
    </location>
</feature>
<proteinExistence type="inferred from homology"/>
<evidence type="ECO:0000256" key="2">
    <source>
        <dbReference type="ARBA" id="ARBA00009437"/>
    </source>
</evidence>
<dbReference type="RefSeq" id="WP_096354735.1">
    <property type="nucleotide sequence ID" value="NZ_AP014946.1"/>
</dbReference>
<dbReference type="AlphaFoldDB" id="A0A0S3PTZ8"/>
<dbReference type="EMBL" id="AP014946">
    <property type="protein sequence ID" value="BAT59417.1"/>
    <property type="molecule type" value="Genomic_DNA"/>
</dbReference>
<dbReference type="Gene3D" id="3.40.190.290">
    <property type="match status" value="1"/>
</dbReference>
<dbReference type="GO" id="GO:0003677">
    <property type="term" value="F:DNA binding"/>
    <property type="evidence" value="ECO:0007669"/>
    <property type="project" value="UniProtKB-KW"/>
</dbReference>
<feature type="transmembrane region" description="Helical" evidence="6">
    <location>
        <begin position="95"/>
        <end position="117"/>
    </location>
</feature>
<dbReference type="InterPro" id="IPR036388">
    <property type="entry name" value="WH-like_DNA-bd_sf"/>
</dbReference>
<evidence type="ECO:0000256" key="6">
    <source>
        <dbReference type="SAM" id="Phobius"/>
    </source>
</evidence>
<evidence type="ECO:0000313" key="8">
    <source>
        <dbReference type="EMBL" id="BAT59417.1"/>
    </source>
</evidence>
<sequence>MNITSHDLQIFLTLAQEKSFTRAAARCGLSQSAFSTRVSSLEHALGAKLFDRTTRRVELTADGEVFEPFAHQLFADLSDIVEVFRDRAARRRGRVAIAALPSVAAGWMPTIISRLAAQHPNIQVMLRDEVSETCVSLVRSGDVDLGLTTIGSAEDLERKLVATDRFYLVCQRGHPLLARRKISPSDIAAHPFIHLTRNSSVRRVIDTAFEGMELKDAREANYMATVAAMVEAGLGVTIVPSLSLHQFARPMLSSKLIEAPHLSRPIYLISRRGRTMSAAADALSRAISTTKISERRS</sequence>
<dbReference type="SUPFAM" id="SSF46785">
    <property type="entry name" value="Winged helix' DNA-binding domain"/>
    <property type="match status" value="1"/>
</dbReference>
<keyword evidence="6" id="KW-0472">Membrane</keyword>
<dbReference type="PRINTS" id="PR00039">
    <property type="entry name" value="HTHLYSR"/>
</dbReference>
<keyword evidence="6" id="KW-1133">Transmembrane helix</keyword>
<dbReference type="PROSITE" id="PS50931">
    <property type="entry name" value="HTH_LYSR"/>
    <property type="match status" value="1"/>
</dbReference>
<protein>
    <submittedName>
        <fullName evidence="8">HTH-type transcriptional regulator GltC</fullName>
    </submittedName>
</protein>
<dbReference type="Pfam" id="PF03466">
    <property type="entry name" value="LysR_substrate"/>
    <property type="match status" value="1"/>
</dbReference>
<dbReference type="FunFam" id="1.10.10.10:FF:000001">
    <property type="entry name" value="LysR family transcriptional regulator"/>
    <property type="match status" value="1"/>
</dbReference>
<name>A0A0S3PTZ8_9BRAD</name>
<keyword evidence="9" id="KW-1185">Reference proteome</keyword>
<dbReference type="Proteomes" id="UP000236884">
    <property type="component" value="Chromosome"/>
</dbReference>
<dbReference type="InterPro" id="IPR000847">
    <property type="entry name" value="LysR_HTH_N"/>
</dbReference>
<comment type="function">
    <text evidence="1">NodD regulates the expression of the nodABCFE genes which encode other nodulation proteins. NodD is also a negative regulator of its own expression. Binds flavonoids as inducers.</text>
</comment>
<keyword evidence="5" id="KW-0804">Transcription</keyword>